<dbReference type="InterPro" id="IPR001895">
    <property type="entry name" value="RASGEF_cat_dom"/>
</dbReference>
<dbReference type="InterPro" id="IPR000651">
    <property type="entry name" value="Ras-like_Gua-exchang_fac_N"/>
</dbReference>
<dbReference type="Gene3D" id="1.10.840.10">
    <property type="entry name" value="Ras guanine-nucleotide exchange factors catalytic domain"/>
    <property type="match status" value="1"/>
</dbReference>
<dbReference type="GO" id="GO:0005886">
    <property type="term" value="C:plasma membrane"/>
    <property type="evidence" value="ECO:0007669"/>
    <property type="project" value="TreeGrafter"/>
</dbReference>
<evidence type="ECO:0000313" key="7">
    <source>
        <dbReference type="Proteomes" id="UP001174909"/>
    </source>
</evidence>
<dbReference type="Proteomes" id="UP001174909">
    <property type="component" value="Unassembled WGS sequence"/>
</dbReference>
<reference evidence="6" key="1">
    <citation type="submission" date="2023-03" db="EMBL/GenBank/DDBJ databases">
        <authorList>
            <person name="Steffen K."/>
            <person name="Cardenas P."/>
        </authorList>
    </citation>
    <scope>NUCLEOTIDE SEQUENCE</scope>
</reference>
<feature type="compositionally biased region" description="Basic and acidic residues" evidence="3">
    <location>
        <begin position="201"/>
        <end position="222"/>
    </location>
</feature>
<evidence type="ECO:0000259" key="5">
    <source>
        <dbReference type="PROSITE" id="PS50212"/>
    </source>
</evidence>
<dbReference type="InterPro" id="IPR036964">
    <property type="entry name" value="RASGEF_cat_dom_sf"/>
</dbReference>
<dbReference type="SUPFAM" id="SSF48366">
    <property type="entry name" value="Ras GEF"/>
    <property type="match status" value="1"/>
</dbReference>
<dbReference type="PROSITE" id="PS00720">
    <property type="entry name" value="RASGEF"/>
    <property type="match status" value="1"/>
</dbReference>
<accession>A0AA35RF81</accession>
<feature type="domain" description="N-terminal Ras-GEF" evidence="5">
    <location>
        <begin position="261"/>
        <end position="378"/>
    </location>
</feature>
<feature type="domain" description="Ras-GEF" evidence="4">
    <location>
        <begin position="407"/>
        <end position="634"/>
    </location>
</feature>
<evidence type="ECO:0000256" key="3">
    <source>
        <dbReference type="SAM" id="MobiDB-lite"/>
    </source>
</evidence>
<dbReference type="PANTHER" id="PTHR23113">
    <property type="entry name" value="GUANINE NUCLEOTIDE EXCHANGE FACTOR"/>
    <property type="match status" value="1"/>
</dbReference>
<feature type="region of interest" description="Disordered" evidence="3">
    <location>
        <begin position="1"/>
        <end position="117"/>
    </location>
</feature>
<evidence type="ECO:0000313" key="6">
    <source>
        <dbReference type="EMBL" id="CAI8009603.1"/>
    </source>
</evidence>
<dbReference type="InterPro" id="IPR023578">
    <property type="entry name" value="Ras_GEF_dom_sf"/>
</dbReference>
<evidence type="ECO:0000256" key="2">
    <source>
        <dbReference type="PROSITE-ProRule" id="PRU00168"/>
    </source>
</evidence>
<dbReference type="InterPro" id="IPR019804">
    <property type="entry name" value="Ras_G-nucl-exch_fac_CS"/>
</dbReference>
<organism evidence="6 7">
    <name type="scientific">Geodia barretti</name>
    <name type="common">Barrett's horny sponge</name>
    <dbReference type="NCBI Taxonomy" id="519541"/>
    <lineage>
        <taxon>Eukaryota</taxon>
        <taxon>Metazoa</taxon>
        <taxon>Porifera</taxon>
        <taxon>Demospongiae</taxon>
        <taxon>Heteroscleromorpha</taxon>
        <taxon>Tetractinellida</taxon>
        <taxon>Astrophorina</taxon>
        <taxon>Geodiidae</taxon>
        <taxon>Geodia</taxon>
    </lineage>
</organism>
<protein>
    <submittedName>
        <fullName evidence="6">Rap guanine nucleotide exchange factor 1</fullName>
    </submittedName>
</protein>
<dbReference type="GO" id="GO:0005085">
    <property type="term" value="F:guanyl-nucleotide exchange factor activity"/>
    <property type="evidence" value="ECO:0007669"/>
    <property type="project" value="UniProtKB-KW"/>
</dbReference>
<feature type="region of interest" description="Disordered" evidence="3">
    <location>
        <begin position="181"/>
        <end position="231"/>
    </location>
</feature>
<dbReference type="InterPro" id="IPR008937">
    <property type="entry name" value="Ras-like_GEF"/>
</dbReference>
<dbReference type="SMART" id="SM00147">
    <property type="entry name" value="RasGEF"/>
    <property type="match status" value="1"/>
</dbReference>
<dbReference type="GO" id="GO:0007265">
    <property type="term" value="P:Ras protein signal transduction"/>
    <property type="evidence" value="ECO:0007669"/>
    <property type="project" value="TreeGrafter"/>
</dbReference>
<evidence type="ECO:0000256" key="1">
    <source>
        <dbReference type="ARBA" id="ARBA00022658"/>
    </source>
</evidence>
<dbReference type="Pfam" id="PF00617">
    <property type="entry name" value="RasGEF"/>
    <property type="match status" value="1"/>
</dbReference>
<name>A0AA35RF81_GEOBA</name>
<sequence length="643" mass="72736">MPPPLPVKQKKRVNQQVNGQPPRPPIRRENYDDVPPPLPMKQRKGVGTTSPPTSTPGPSPSHSSSSEGDRPPMVPVRLDSIIPRGALHNEAAPPKPPRSDRPASMDQLPQPTSNEVVSAIRAVRRYNEDLMKGQAETGGEEKAPPIPLKKKTVMLYKEIVKGYHFDDTLMQPLYIPMAECGPPALPPKKRKSRRQVPSVGRRRDEHSGGSGVDKRSSSDDQRSSVASSVEDLADDTDAEDINYLELEDTSGSLIFHKEEDGGYTLRGGPLDALIAYAASTTSAVKQFTEAFLLTYYTFITPEKLISKLLSRLYHFYKQGNKPVWTATISLLVRLLNNLNQPLVQEAEVRLIEMVHQMLSDGNLKFAQLLRNALVTKLNQLIPVNTKTAPLVGPGFKSNRKFAVTDFSPEEIARQMTVLDNELFQKVDVSEMLYWAKEQNEEKSPMLTHFTMHFNNVSQWTKTRILERGVDMRVRVKVVIHFVGIMKALRDIFNNFNSYLAILSAIESSPVSRLDWPDRVIKSLEEPRALIDNKGSFKNYREAFARAKPPCIPYIGLYLQDLTFIEMQPKLLEDGVSVNFTKRWKQFKSVDHIRFAQTKQYNFDPNPDILSLFSNFEDFASDEELWTFSNEIKPSARAQRVVHS</sequence>
<dbReference type="SMART" id="SM00229">
    <property type="entry name" value="RasGEFN"/>
    <property type="match status" value="1"/>
</dbReference>
<dbReference type="PROSITE" id="PS50009">
    <property type="entry name" value="RASGEF_CAT"/>
    <property type="match status" value="1"/>
</dbReference>
<keyword evidence="7" id="KW-1185">Reference proteome</keyword>
<dbReference type="PANTHER" id="PTHR23113:SF224">
    <property type="entry name" value="RAP GUANINE NUCLEOTIDE EXCHANGE FACTOR 1"/>
    <property type="match status" value="1"/>
</dbReference>
<keyword evidence="1 2" id="KW-0344">Guanine-nucleotide releasing factor</keyword>
<dbReference type="PROSITE" id="PS50212">
    <property type="entry name" value="RASGEF_NTER"/>
    <property type="match status" value="1"/>
</dbReference>
<proteinExistence type="predicted"/>
<dbReference type="Gene3D" id="1.20.870.10">
    <property type="entry name" value="Son of sevenless (SoS) protein Chain: S domain 1"/>
    <property type="match status" value="1"/>
</dbReference>
<dbReference type="EMBL" id="CASHTH010000976">
    <property type="protein sequence ID" value="CAI8009603.1"/>
    <property type="molecule type" value="Genomic_DNA"/>
</dbReference>
<feature type="compositionally biased region" description="Polar residues" evidence="3">
    <location>
        <begin position="107"/>
        <end position="116"/>
    </location>
</feature>
<comment type="caution">
    <text evidence="6">The sequence shown here is derived from an EMBL/GenBank/DDBJ whole genome shotgun (WGS) entry which is preliminary data.</text>
</comment>
<dbReference type="Pfam" id="PF00618">
    <property type="entry name" value="RasGEF_N"/>
    <property type="match status" value="1"/>
</dbReference>
<gene>
    <name evidence="6" type="ORF">GBAR_LOCUS6420</name>
</gene>
<dbReference type="CDD" id="cd00155">
    <property type="entry name" value="RasGEF"/>
    <property type="match status" value="1"/>
</dbReference>
<evidence type="ECO:0000259" key="4">
    <source>
        <dbReference type="PROSITE" id="PS50009"/>
    </source>
</evidence>
<dbReference type="AlphaFoldDB" id="A0AA35RF81"/>